<dbReference type="Pfam" id="PF00128">
    <property type="entry name" value="Alpha-amylase"/>
    <property type="match status" value="1"/>
</dbReference>
<organism evidence="2">
    <name type="scientific">uncultured Alphaproteobacteria bacterium</name>
    <dbReference type="NCBI Taxonomy" id="91750"/>
    <lineage>
        <taxon>Bacteria</taxon>
        <taxon>Pseudomonadati</taxon>
        <taxon>Pseudomonadota</taxon>
        <taxon>Alphaproteobacteria</taxon>
        <taxon>environmental samples</taxon>
    </lineage>
</organism>
<dbReference type="Gene3D" id="3.90.400.10">
    <property type="entry name" value="Oligo-1,6-glucosidase, Domain 2"/>
    <property type="match status" value="1"/>
</dbReference>
<dbReference type="GO" id="GO:0005975">
    <property type="term" value="P:carbohydrate metabolic process"/>
    <property type="evidence" value="ECO:0007669"/>
    <property type="project" value="InterPro"/>
</dbReference>
<protein>
    <submittedName>
        <fullName evidence="2">Amylosucrase</fullName>
        <ecNumber evidence="2">2.4.1.4</ecNumber>
    </submittedName>
</protein>
<dbReference type="PANTHER" id="PTHR10357">
    <property type="entry name" value="ALPHA-AMYLASE FAMILY MEMBER"/>
    <property type="match status" value="1"/>
</dbReference>
<dbReference type="GO" id="GO:0047669">
    <property type="term" value="F:amylosucrase activity"/>
    <property type="evidence" value="ECO:0007669"/>
    <property type="project" value="UniProtKB-EC"/>
</dbReference>
<dbReference type="EMBL" id="FLUO01000001">
    <property type="protein sequence ID" value="SBV96704.1"/>
    <property type="molecule type" value="Genomic_DNA"/>
</dbReference>
<dbReference type="Gene3D" id="1.10.1740.10">
    <property type="match status" value="1"/>
</dbReference>
<dbReference type="Gene3D" id="2.60.40.1180">
    <property type="entry name" value="Golgi alpha-mannosidase II"/>
    <property type="match status" value="1"/>
</dbReference>
<dbReference type="PANTHER" id="PTHR10357:SF213">
    <property type="entry name" value="ALPHA AMYLASE CATALYTIC REGION"/>
    <property type="match status" value="1"/>
</dbReference>
<reference evidence="2" key="1">
    <citation type="submission" date="2016-04" db="EMBL/GenBank/DDBJ databases">
        <authorList>
            <person name="Evans L.H."/>
            <person name="Alamgir A."/>
            <person name="Owens N."/>
            <person name="Weber N.D."/>
            <person name="Virtaneva K."/>
            <person name="Barbian K."/>
            <person name="Babar A."/>
            <person name="Rosenke K."/>
        </authorList>
    </citation>
    <scope>NUCLEOTIDE SEQUENCE</scope>
    <source>
        <strain evidence="2">86</strain>
    </source>
</reference>
<dbReference type="Pfam" id="PF10438">
    <property type="entry name" value="Cyc-maltodext_C"/>
    <property type="match status" value="1"/>
</dbReference>
<dbReference type="InterPro" id="IPR045857">
    <property type="entry name" value="O16G_dom_2"/>
</dbReference>
<dbReference type="InterPro" id="IPR019492">
    <property type="entry name" value="Cyclo-malto-dextrinase_C"/>
</dbReference>
<proteinExistence type="predicted"/>
<dbReference type="InterPro" id="IPR006047">
    <property type="entry name" value="GH13_cat_dom"/>
</dbReference>
<evidence type="ECO:0000259" key="1">
    <source>
        <dbReference type="SMART" id="SM00642"/>
    </source>
</evidence>
<gene>
    <name evidence="2" type="primary">ams</name>
    <name evidence="2" type="ORF">KL86APRO_10793</name>
</gene>
<dbReference type="SMART" id="SM00642">
    <property type="entry name" value="Aamy"/>
    <property type="match status" value="1"/>
</dbReference>
<dbReference type="AlphaFoldDB" id="A0A212JB70"/>
<keyword evidence="2" id="KW-0808">Transferase</keyword>
<keyword evidence="2" id="KW-0328">Glycosyltransferase</keyword>
<evidence type="ECO:0000313" key="2">
    <source>
        <dbReference type="EMBL" id="SBV96704.1"/>
    </source>
</evidence>
<dbReference type="SUPFAM" id="SSF51445">
    <property type="entry name" value="(Trans)glycosidases"/>
    <property type="match status" value="1"/>
</dbReference>
<dbReference type="SUPFAM" id="SSF51011">
    <property type="entry name" value="Glycosyl hydrolase domain"/>
    <property type="match status" value="1"/>
</dbReference>
<dbReference type="InterPro" id="IPR017853">
    <property type="entry name" value="GH"/>
</dbReference>
<dbReference type="InterPro" id="IPR044077">
    <property type="entry name" value="Amylosucrase"/>
</dbReference>
<name>A0A212JB70_9PROT</name>
<feature type="domain" description="Glycosyl hydrolase family 13 catalytic" evidence="1">
    <location>
        <begin position="112"/>
        <end position="543"/>
    </location>
</feature>
<dbReference type="CDD" id="cd11324">
    <property type="entry name" value="AmyAc_Amylosucrase"/>
    <property type="match status" value="1"/>
</dbReference>
<dbReference type="InterPro" id="IPR013780">
    <property type="entry name" value="Glyco_hydro_b"/>
</dbReference>
<sequence>MPTRKRDDNWLAEQCRVTLSRLMPRLEARFAAGIDPAAWKAYTDRLKRYFPRLFSALLTLYGGRYDFFYHLEQILVTATESWAARPDVLKALDASRAADPQWFQSQRMIGAMCYVDLFADDLAGLRQKIPYLSEMGITFLHLMPPFRSPDGDDDGGYAISSYREIDPKLGSMADMAELATELRHYGISLCLDFVFNHTSDEHDWAKKALAGEEEFQNYYRMFPDRTEPDAYEQHLRAVFPDEHPGSFTYRNRIRKWVWTTFHNFQWDLNYENPQVFNAMAGEMLGLANVGVEVLRLDAVAFVWKRIGTDCENLPEAHTVIQAFNALVQIAAPAMLFLSEAIVHPDDVIKYIHREECQISYNPQLMALLWNTLATRDVRLLTRAMEKRFALPADCAWLNYVRSHDDIGWTFSDDDARELNINPFDHRRFLNAFYTGRFEGSFARGLPFQDNPETGDMRISGTCASLAGLEGAVATGDDTEIDLAIARVLLIYGVVLTIGGIPLLYLGDELGVTNDYAYENDPALIGDSRWAHRPRFDWDRAASRHDRTSVPGRIFLGLLRLLQIRQQNLAFTRADTEIVNTGNPHVFGYFRRHENQSMLVLANFTEREQILSARRLRTLGLRKTVTDILAGKIIVATEEMRLAPYQLAVLLAAA</sequence>
<dbReference type="Gene3D" id="3.20.20.80">
    <property type="entry name" value="Glycosidases"/>
    <property type="match status" value="1"/>
</dbReference>
<dbReference type="EC" id="2.4.1.4" evidence="2"/>
<accession>A0A212JB70</accession>